<gene>
    <name evidence="1" type="ORF">LM011_00630</name>
</gene>
<protein>
    <submittedName>
        <fullName evidence="1">Uncharacterized protein</fullName>
    </submittedName>
</protein>
<name>A0A315ZM74_LIMMU</name>
<dbReference type="RefSeq" id="WP_033935173.1">
    <property type="nucleotide sequence ID" value="NZ_CBCRVQ010000004.1"/>
</dbReference>
<dbReference type="Proteomes" id="UP000593929">
    <property type="component" value="Chromosome"/>
</dbReference>
<reference evidence="1 2" key="1">
    <citation type="submission" date="2020-10" db="EMBL/GenBank/DDBJ databases">
        <title>Genome sequencing of Lactobacillus mucosae KCTC 21011.</title>
        <authorList>
            <person name="Kim J."/>
        </authorList>
    </citation>
    <scope>NUCLEOTIDE SEQUENCE [LARGE SCALE GENOMIC DNA]</scope>
    <source>
        <strain evidence="1 2">LM011</strain>
    </source>
</reference>
<evidence type="ECO:0000313" key="2">
    <source>
        <dbReference type="Proteomes" id="UP000593929"/>
    </source>
</evidence>
<sequence>MFLIILIIVLGICWYLHAKKGIKWGHMLGAIGLGIVSIIYWAFKVDADLDKKVSNNFEKTHNATKEDLVYWATQSNDLMLSGSAERELRRRYGENWRQIL</sequence>
<dbReference type="AlphaFoldDB" id="A0A315ZM74"/>
<organism evidence="1 2">
    <name type="scientific">Limosilactobacillus mucosae</name>
    <name type="common">Lactobacillus mucosae</name>
    <dbReference type="NCBI Taxonomy" id="97478"/>
    <lineage>
        <taxon>Bacteria</taxon>
        <taxon>Bacillati</taxon>
        <taxon>Bacillota</taxon>
        <taxon>Bacilli</taxon>
        <taxon>Lactobacillales</taxon>
        <taxon>Lactobacillaceae</taxon>
        <taxon>Limosilactobacillus</taxon>
    </lineage>
</organism>
<dbReference type="EMBL" id="CP062966">
    <property type="protein sequence ID" value="QOL69728.1"/>
    <property type="molecule type" value="Genomic_DNA"/>
</dbReference>
<evidence type="ECO:0000313" key="1">
    <source>
        <dbReference type="EMBL" id="QOL69728.1"/>
    </source>
</evidence>
<proteinExistence type="predicted"/>
<accession>A0A315ZM74</accession>